<dbReference type="InterPro" id="IPR019801">
    <property type="entry name" value="Glyco_hydro_35_CS"/>
</dbReference>
<dbReference type="InterPro" id="IPR025300">
    <property type="entry name" value="BetaGal_jelly_roll_dom"/>
</dbReference>
<evidence type="ECO:0000256" key="8">
    <source>
        <dbReference type="ARBA" id="ARBA00023295"/>
    </source>
</evidence>
<sequence>MIFWRFILSHLGLLEGEPGHVRTEGVFALDGFFNAASQAGIYLLARPGPYINAEVSGGGFPGWVQRIEGSVRTTDPSFLNATKNYITTIGEIIRKAQITNGGPVILFQPENEYSVCEGAPSDEELNFCLEKDYMAAIEQQFRDAGIVVPFVNNDAVALGDWAPGTGKGAVDIYGFDNYPFGWGNGYASPENWTKITDPLTQYNFSQHQSMSPGTPFSIIEVQGGAPDPCDYGYHAGSELYRGHFTANGEEKYLYLSTQGGYAYGHSVWLNSTYLGSWQGNPVIQNYNQTLHFPQSLQGDEHYVLTILIDNLGLDLNFELNTNTMKSPSGLLDYDLSGHGSKSDVSWKITGNLGGELYRDHSCVPLNEGSSFVERQGYHLPGPLNSTKAGWQTRTPQEGLSAAGVGLFATTFSLDYPQGYDIPTSVVFTNSTVDENNESGAFRIQLFVNG</sequence>
<evidence type="ECO:0000256" key="3">
    <source>
        <dbReference type="ARBA" id="ARBA00009809"/>
    </source>
</evidence>
<dbReference type="InterPro" id="IPR001944">
    <property type="entry name" value="Glycoside_Hdrlase_35"/>
</dbReference>
<name>A0A5N6X047_9EURO</name>
<evidence type="ECO:0000256" key="7">
    <source>
        <dbReference type="ARBA" id="ARBA00023180"/>
    </source>
</evidence>
<evidence type="ECO:0000313" key="12">
    <source>
        <dbReference type="EMBL" id="KAE8326551.1"/>
    </source>
</evidence>
<evidence type="ECO:0000256" key="4">
    <source>
        <dbReference type="ARBA" id="ARBA00012756"/>
    </source>
</evidence>
<dbReference type="InterPro" id="IPR017853">
    <property type="entry name" value="GH"/>
</dbReference>
<dbReference type="Pfam" id="PF01301">
    <property type="entry name" value="Glyco_hydro_35"/>
    <property type="match status" value="1"/>
</dbReference>
<dbReference type="InterPro" id="IPR008979">
    <property type="entry name" value="Galactose-bd-like_sf"/>
</dbReference>
<dbReference type="AlphaFoldDB" id="A0A5N6X047"/>
<evidence type="ECO:0000256" key="5">
    <source>
        <dbReference type="ARBA" id="ARBA00022729"/>
    </source>
</evidence>
<dbReference type="Gene3D" id="3.20.20.80">
    <property type="entry name" value="Glycosidases"/>
    <property type="match status" value="1"/>
</dbReference>
<dbReference type="PROSITE" id="PS01182">
    <property type="entry name" value="GLYCOSYL_HYDROL_F35"/>
    <property type="match status" value="1"/>
</dbReference>
<feature type="signal peptide" evidence="9">
    <location>
        <begin position="1"/>
        <end position="16"/>
    </location>
</feature>
<evidence type="ECO:0000256" key="2">
    <source>
        <dbReference type="ARBA" id="ARBA00002691"/>
    </source>
</evidence>
<dbReference type="GO" id="GO:0004565">
    <property type="term" value="F:beta-galactosidase activity"/>
    <property type="evidence" value="ECO:0007669"/>
    <property type="project" value="UniProtKB-EC"/>
</dbReference>
<dbReference type="Proteomes" id="UP000325945">
    <property type="component" value="Unassembled WGS sequence"/>
</dbReference>
<keyword evidence="5 9" id="KW-0732">Signal</keyword>
<dbReference type="SUPFAM" id="SSF51445">
    <property type="entry name" value="(Trans)glycosidases"/>
    <property type="match status" value="1"/>
</dbReference>
<feature type="chain" id="PRO_5025063081" description="beta-galactosidase" evidence="9">
    <location>
        <begin position="17"/>
        <end position="449"/>
    </location>
</feature>
<evidence type="ECO:0000256" key="9">
    <source>
        <dbReference type="SAM" id="SignalP"/>
    </source>
</evidence>
<evidence type="ECO:0000256" key="1">
    <source>
        <dbReference type="ARBA" id="ARBA00001412"/>
    </source>
</evidence>
<dbReference type="EMBL" id="ML741798">
    <property type="protein sequence ID" value="KAE8326551.1"/>
    <property type="molecule type" value="Genomic_DNA"/>
</dbReference>
<dbReference type="GO" id="GO:0005975">
    <property type="term" value="P:carbohydrate metabolic process"/>
    <property type="evidence" value="ECO:0007669"/>
    <property type="project" value="InterPro"/>
</dbReference>
<comment type="catalytic activity">
    <reaction evidence="1">
        <text>Hydrolysis of terminal non-reducing beta-D-galactose residues in beta-D-galactosides.</text>
        <dbReference type="EC" id="3.2.1.23"/>
    </reaction>
</comment>
<protein>
    <recommendedName>
        <fullName evidence="4">beta-galactosidase</fullName>
        <ecNumber evidence="4">3.2.1.23</ecNumber>
    </recommendedName>
</protein>
<evidence type="ECO:0000313" key="13">
    <source>
        <dbReference type="Proteomes" id="UP000325945"/>
    </source>
</evidence>
<reference evidence="13" key="1">
    <citation type="submission" date="2019-04" db="EMBL/GenBank/DDBJ databases">
        <title>Friends and foes A comparative genomics studyof 23 Aspergillus species from section Flavi.</title>
        <authorList>
            <consortium name="DOE Joint Genome Institute"/>
            <person name="Kjaerbolling I."/>
            <person name="Vesth T."/>
            <person name="Frisvad J.C."/>
            <person name="Nybo J.L."/>
            <person name="Theobald S."/>
            <person name="Kildgaard S."/>
            <person name="Isbrandt T."/>
            <person name="Kuo A."/>
            <person name="Sato A."/>
            <person name="Lyhne E.K."/>
            <person name="Kogle M.E."/>
            <person name="Wiebenga A."/>
            <person name="Kun R.S."/>
            <person name="Lubbers R.J."/>
            <person name="Makela M.R."/>
            <person name="Barry K."/>
            <person name="Chovatia M."/>
            <person name="Clum A."/>
            <person name="Daum C."/>
            <person name="Haridas S."/>
            <person name="He G."/>
            <person name="LaButti K."/>
            <person name="Lipzen A."/>
            <person name="Mondo S."/>
            <person name="Riley R."/>
            <person name="Salamov A."/>
            <person name="Simmons B.A."/>
            <person name="Magnuson J.K."/>
            <person name="Henrissat B."/>
            <person name="Mortensen U.H."/>
            <person name="Larsen T.O."/>
            <person name="Devries R.P."/>
            <person name="Grigoriev I.V."/>
            <person name="Machida M."/>
            <person name="Baker S.E."/>
            <person name="Andersen M.R."/>
        </authorList>
    </citation>
    <scope>NUCLEOTIDE SEQUENCE [LARGE SCALE GENOMIC DNA]</scope>
    <source>
        <strain evidence="13">CBS 130017</strain>
    </source>
</reference>
<dbReference type="PANTHER" id="PTHR23421">
    <property type="entry name" value="BETA-GALACTOSIDASE RELATED"/>
    <property type="match status" value="1"/>
</dbReference>
<dbReference type="SUPFAM" id="SSF49785">
    <property type="entry name" value="Galactose-binding domain-like"/>
    <property type="match status" value="1"/>
</dbReference>
<dbReference type="PRINTS" id="PR00742">
    <property type="entry name" value="GLHYDRLASE35"/>
</dbReference>
<proteinExistence type="inferred from homology"/>
<comment type="similarity">
    <text evidence="3">Belongs to the glycosyl hydrolase 35 family.</text>
</comment>
<keyword evidence="7" id="KW-0325">Glycoprotein</keyword>
<dbReference type="Gene3D" id="2.60.120.260">
    <property type="entry name" value="Galactose-binding domain-like"/>
    <property type="match status" value="2"/>
</dbReference>
<feature type="domain" description="Glycoside hydrolase 35 catalytic" evidence="10">
    <location>
        <begin position="13"/>
        <end position="227"/>
    </location>
</feature>
<organism evidence="12 13">
    <name type="scientific">Aspergillus sergii</name>
    <dbReference type="NCBI Taxonomy" id="1034303"/>
    <lineage>
        <taxon>Eukaryota</taxon>
        <taxon>Fungi</taxon>
        <taxon>Dikarya</taxon>
        <taxon>Ascomycota</taxon>
        <taxon>Pezizomycotina</taxon>
        <taxon>Eurotiomycetes</taxon>
        <taxon>Eurotiomycetidae</taxon>
        <taxon>Eurotiales</taxon>
        <taxon>Aspergillaceae</taxon>
        <taxon>Aspergillus</taxon>
        <taxon>Aspergillus subgen. Circumdati</taxon>
    </lineage>
</organism>
<keyword evidence="13" id="KW-1185">Reference proteome</keyword>
<dbReference type="Pfam" id="PF13364">
    <property type="entry name" value="BetaGal_ABD2"/>
    <property type="match status" value="1"/>
</dbReference>
<keyword evidence="8" id="KW-0326">Glycosidase</keyword>
<gene>
    <name evidence="12" type="ORF">BDV39DRAFT_205712</name>
</gene>
<accession>A0A5N6X047</accession>
<evidence type="ECO:0000259" key="10">
    <source>
        <dbReference type="Pfam" id="PF01301"/>
    </source>
</evidence>
<dbReference type="InterPro" id="IPR031330">
    <property type="entry name" value="Gly_Hdrlase_35_cat"/>
</dbReference>
<evidence type="ECO:0000256" key="6">
    <source>
        <dbReference type="ARBA" id="ARBA00022801"/>
    </source>
</evidence>
<dbReference type="EC" id="3.2.1.23" evidence="4"/>
<keyword evidence="6 12" id="KW-0378">Hydrolase</keyword>
<comment type="function">
    <text evidence="2">Cleaves beta-linked terminal galactosyl residues from gangliosides, glycoproteins, and glycosaminoglycans.</text>
</comment>
<evidence type="ECO:0000259" key="11">
    <source>
        <dbReference type="Pfam" id="PF13364"/>
    </source>
</evidence>
<feature type="domain" description="Beta-galactosidase jelly roll" evidence="11">
    <location>
        <begin position="371"/>
        <end position="449"/>
    </location>
</feature>